<name>A0A177VH01_9BASI</name>
<dbReference type="Gene3D" id="1.10.357.40">
    <property type="entry name" value="YbiA-like"/>
    <property type="match status" value="1"/>
</dbReference>
<dbReference type="InterPro" id="IPR037238">
    <property type="entry name" value="YbiA-like_sf"/>
</dbReference>
<reference evidence="3" key="3">
    <citation type="submission" date="2020-10" db="EMBL/GenBank/DDBJ databases">
        <authorList>
            <person name="Sedaghatjoo S."/>
        </authorList>
    </citation>
    <scope>NUCLEOTIDE SEQUENCE</scope>
    <source>
        <strain evidence="3">AZH3</strain>
    </source>
</reference>
<dbReference type="EMBL" id="LWDD02000574">
    <property type="protein sequence ID" value="KAE8258652.1"/>
    <property type="molecule type" value="Genomic_DNA"/>
</dbReference>
<evidence type="ECO:0000313" key="6">
    <source>
        <dbReference type="Proteomes" id="UP000836402"/>
    </source>
</evidence>
<feature type="domain" description="NADAR" evidence="2">
    <location>
        <begin position="54"/>
        <end position="181"/>
    </location>
</feature>
<reference evidence="4" key="2">
    <citation type="journal article" date="2019" name="IMA Fungus">
        <title>Genome sequencing and comparison of five Tilletia species to identify candidate genes for the detection of regulated species infecting wheat.</title>
        <authorList>
            <person name="Nguyen H.D.T."/>
            <person name="Sultana T."/>
            <person name="Kesanakurti P."/>
            <person name="Hambleton S."/>
        </authorList>
    </citation>
    <scope>NUCLEOTIDE SEQUENCE</scope>
    <source>
        <strain evidence="4">DAOMC 238032</strain>
    </source>
</reference>
<keyword evidence="6" id="KW-1185">Reference proteome</keyword>
<feature type="region of interest" description="Disordered" evidence="1">
    <location>
        <begin position="1"/>
        <end position="38"/>
    </location>
</feature>
<protein>
    <recommendedName>
        <fullName evidence="2">NADAR domain-containing protein</fullName>
    </recommendedName>
</protein>
<evidence type="ECO:0000313" key="5">
    <source>
        <dbReference type="Proteomes" id="UP000077671"/>
    </source>
</evidence>
<dbReference type="EMBL" id="CAJHJG010004803">
    <property type="protein sequence ID" value="CAD6944838.1"/>
    <property type="molecule type" value="Genomic_DNA"/>
</dbReference>
<evidence type="ECO:0000259" key="2">
    <source>
        <dbReference type="Pfam" id="PF08719"/>
    </source>
</evidence>
<feature type="compositionally biased region" description="Polar residues" evidence="1">
    <location>
        <begin position="25"/>
        <end position="38"/>
    </location>
</feature>
<sequence length="366" mass="40703">MADTPSKRKRSKSPTPNLADFEAEPQTSDANISTQPGQSIGFGCDGPTWLFLTNSFPSRIVCGGTEFRNAEAIFQASKFEQHPNLQLAIAKTKWPGDVIDKARAWEGEISETWLEQRLPVMKGIQELKYTQNSELRARLLQTGDAELFYISSKDPFFGVGPDAVGENHLGKILMDLRTSFRKTPCPALLSIGANLSEFRPNSRSIVWCANTASEKWYPAGTISLREVTIEPAIEDAPASKPAFLHSIVHGDVPWTICLLFQIRGAAKEGTDGPMLVNIQFDQKTTGRSSSTRQENQKVRKELLIIPADTTPFLKGKAVEDDVYLIRLDLKLRQHTDQISIWLLPNKSAKRPEKPDYLLVQTVAVAP</sequence>
<organism evidence="4 5">
    <name type="scientific">Tilletia caries</name>
    <name type="common">wheat bunt fungus</name>
    <dbReference type="NCBI Taxonomy" id="13290"/>
    <lineage>
        <taxon>Eukaryota</taxon>
        <taxon>Fungi</taxon>
        <taxon>Dikarya</taxon>
        <taxon>Basidiomycota</taxon>
        <taxon>Ustilaginomycotina</taxon>
        <taxon>Exobasidiomycetes</taxon>
        <taxon>Tilletiales</taxon>
        <taxon>Tilletiaceae</taxon>
        <taxon>Tilletia</taxon>
    </lineage>
</organism>
<proteinExistence type="predicted"/>
<evidence type="ECO:0000313" key="4">
    <source>
        <dbReference type="EMBL" id="KAE8258652.1"/>
    </source>
</evidence>
<dbReference type="Proteomes" id="UP000836402">
    <property type="component" value="Unassembled WGS sequence"/>
</dbReference>
<comment type="caution">
    <text evidence="4">The sequence shown here is derived from an EMBL/GenBank/DDBJ whole genome shotgun (WGS) entry which is preliminary data.</text>
</comment>
<dbReference type="CDD" id="cd15457">
    <property type="entry name" value="NADAR"/>
    <property type="match status" value="1"/>
</dbReference>
<dbReference type="Proteomes" id="UP000077671">
    <property type="component" value="Unassembled WGS sequence"/>
</dbReference>
<evidence type="ECO:0000313" key="3">
    <source>
        <dbReference type="EMBL" id="CAD6944838.1"/>
    </source>
</evidence>
<dbReference type="InterPro" id="IPR012816">
    <property type="entry name" value="NADAR"/>
</dbReference>
<dbReference type="Pfam" id="PF08719">
    <property type="entry name" value="NADAR"/>
    <property type="match status" value="1"/>
</dbReference>
<dbReference type="SUPFAM" id="SSF143990">
    <property type="entry name" value="YbiA-like"/>
    <property type="match status" value="1"/>
</dbReference>
<dbReference type="AlphaFoldDB" id="A0A177VH01"/>
<reference evidence="4" key="1">
    <citation type="submission" date="2016-04" db="EMBL/GenBank/DDBJ databases">
        <authorList>
            <person name="Nguyen H.D."/>
            <person name="Kesanakurti P."/>
            <person name="Cullis J."/>
            <person name="Levesque C.A."/>
            <person name="Hambleton S."/>
        </authorList>
    </citation>
    <scope>NUCLEOTIDE SEQUENCE</scope>
    <source>
        <strain evidence="4">DAOMC 238032</strain>
    </source>
</reference>
<gene>
    <name evidence="4" type="ORF">A4X03_0g4320</name>
    <name evidence="3" type="ORF">JKIAZH3_G3494</name>
</gene>
<accession>A0A177VH01</accession>
<evidence type="ECO:0000256" key="1">
    <source>
        <dbReference type="SAM" id="MobiDB-lite"/>
    </source>
</evidence>